<evidence type="ECO:0000313" key="4">
    <source>
        <dbReference type="EMBL" id="GAA6168272.1"/>
    </source>
</evidence>
<dbReference type="EMBL" id="BAABWN010000006">
    <property type="protein sequence ID" value="GAA6168272.1"/>
    <property type="molecule type" value="Genomic_DNA"/>
</dbReference>
<gene>
    <name evidence="4" type="ORF">NBRC116591_20830</name>
</gene>
<protein>
    <recommendedName>
        <fullName evidence="3">Cytokinin riboside 5'-monophosphate phosphoribohydrolase</fullName>
        <ecNumber evidence="3">3.2.2.n1</ecNumber>
    </recommendedName>
</protein>
<dbReference type="Proteomes" id="UP001465153">
    <property type="component" value="Unassembled WGS sequence"/>
</dbReference>
<keyword evidence="5" id="KW-1185">Reference proteome</keyword>
<dbReference type="Gene3D" id="3.40.50.450">
    <property type="match status" value="1"/>
</dbReference>
<evidence type="ECO:0000256" key="3">
    <source>
        <dbReference type="RuleBase" id="RU363015"/>
    </source>
</evidence>
<keyword evidence="3" id="KW-0203">Cytokinin biosynthesis</keyword>
<dbReference type="RefSeq" id="WP_353302946.1">
    <property type="nucleotide sequence ID" value="NZ_BAABWN010000006.1"/>
</dbReference>
<reference evidence="4 5" key="1">
    <citation type="submission" date="2024-04" db="EMBL/GenBank/DDBJ databases">
        <title>Draft genome sequence of Sessilibacter corallicola NBRC 116591.</title>
        <authorList>
            <person name="Miyakawa T."/>
            <person name="Kusuya Y."/>
            <person name="Miura T."/>
        </authorList>
    </citation>
    <scope>NUCLEOTIDE SEQUENCE [LARGE SCALE GENOMIC DNA]</scope>
    <source>
        <strain evidence="4 5">KU-00831-HH</strain>
    </source>
</reference>
<evidence type="ECO:0000313" key="5">
    <source>
        <dbReference type="Proteomes" id="UP001465153"/>
    </source>
</evidence>
<organism evidence="4 5">
    <name type="scientific">Sessilibacter corallicola</name>
    <dbReference type="NCBI Taxonomy" id="2904075"/>
    <lineage>
        <taxon>Bacteria</taxon>
        <taxon>Pseudomonadati</taxon>
        <taxon>Pseudomonadota</taxon>
        <taxon>Gammaproteobacteria</taxon>
        <taxon>Cellvibrionales</taxon>
        <taxon>Cellvibrionaceae</taxon>
        <taxon>Sessilibacter</taxon>
    </lineage>
</organism>
<name>A0ABQ0A9L9_9GAMM</name>
<keyword evidence="3" id="KW-0378">Hydrolase</keyword>
<comment type="catalytic activity">
    <reaction evidence="1">
        <text>AMP + H2O = D-ribose 5-phosphate + adenine</text>
        <dbReference type="Rhea" id="RHEA:20129"/>
        <dbReference type="ChEBI" id="CHEBI:15377"/>
        <dbReference type="ChEBI" id="CHEBI:16708"/>
        <dbReference type="ChEBI" id="CHEBI:78346"/>
        <dbReference type="ChEBI" id="CHEBI:456215"/>
        <dbReference type="EC" id="3.2.2.4"/>
    </reaction>
</comment>
<dbReference type="NCBIfam" id="TIGR00730">
    <property type="entry name" value="Rossman fold protein, TIGR00730 family"/>
    <property type="match status" value="1"/>
</dbReference>
<dbReference type="InterPro" id="IPR031100">
    <property type="entry name" value="LOG_fam"/>
</dbReference>
<dbReference type="SUPFAM" id="SSF102405">
    <property type="entry name" value="MCP/YpsA-like"/>
    <property type="match status" value="1"/>
</dbReference>
<dbReference type="InterPro" id="IPR005269">
    <property type="entry name" value="LOG"/>
</dbReference>
<dbReference type="PANTHER" id="PTHR31223:SF70">
    <property type="entry name" value="LOG FAMILY PROTEIN YJL055W"/>
    <property type="match status" value="1"/>
</dbReference>
<accession>A0ABQ0A9L9</accession>
<evidence type="ECO:0000256" key="2">
    <source>
        <dbReference type="ARBA" id="ARBA00006763"/>
    </source>
</evidence>
<comment type="caution">
    <text evidence="4">The sequence shown here is derived from an EMBL/GenBank/DDBJ whole genome shotgun (WGS) entry which is preliminary data.</text>
</comment>
<proteinExistence type="inferred from homology"/>
<evidence type="ECO:0000256" key="1">
    <source>
        <dbReference type="ARBA" id="ARBA00000274"/>
    </source>
</evidence>
<dbReference type="Pfam" id="PF03641">
    <property type="entry name" value="Lysine_decarbox"/>
    <property type="match status" value="1"/>
</dbReference>
<comment type="similarity">
    <text evidence="2 3">Belongs to the LOG family.</text>
</comment>
<sequence length="197" mass="21845">MFDQMNKVCVYCGSSSGRTSDYITYANQLADVFLSKNIELVYGGASIGVMGALANRMIARGGRVTGVIPKALAEKEIAHSGLTNLHVVESMHNRKMMMAELADGFIALPGGMGTFEELFEVLTWAQLGFHHKPCGLLNSNRFYDQLISFLNHAVDEKFIKPVHRDLLLVSSDPALLVEKMENYSPIIDDKWISETET</sequence>
<dbReference type="EC" id="3.2.2.n1" evidence="3"/>
<dbReference type="PANTHER" id="PTHR31223">
    <property type="entry name" value="LOG FAMILY PROTEIN YJL055W"/>
    <property type="match status" value="1"/>
</dbReference>